<name>A0A1H9E3X9_9BURK</name>
<keyword evidence="3" id="KW-1185">Reference proteome</keyword>
<feature type="region of interest" description="Disordered" evidence="1">
    <location>
        <begin position="78"/>
        <end position="135"/>
    </location>
</feature>
<sequence>MAFYLDPAAINRGTTMYEHAISSNRQEEIDKRERIRFEDEQMRNRALDGAMQKASKLYGGPLEADDGKEVSFLQQFNTPNGIGFSAQNKPAPADGQGGGSAPAQSPVQANPVEDAQSNPATNNILTPPSEPQQGAAGVIEAPEAPKQHPAIGPIQKRYERERARLQILAEAAAAKRDVVAMDGLGAKMEALNSDFSYAKMVGVTMHTIKNNPQFGTDLAKRLTENNNYGELAADFDQKYGVTTLKIKDTGREVRLAPHQLGVMVAALQDMENGNYERGYKNLTLIDKEVAERIQRGNELQKSVVVNNNDAAAKNEAIRHTRAADGISAAKQNLEQREFDAKKPVYDVAALDASISIEKAKHDPDSPEYKALQTQQNALRDAKNSSPELKHAQELVRLGVVPDLKSGYEMALTRKSKSARDFYTDLLISKGEGGLGRTPEEVDKIMLNVYGDGWMKQVRGGAASAPGAAPAPASGGKPSTGKPISNTIGQPLKDVTPQAIANTARLWGVSEDEVKRRLGM</sequence>
<reference evidence="2 3" key="1">
    <citation type="submission" date="2016-10" db="EMBL/GenBank/DDBJ databases">
        <authorList>
            <person name="de Groot N.N."/>
        </authorList>
    </citation>
    <scope>NUCLEOTIDE SEQUENCE [LARGE SCALE GENOMIC DNA]</scope>
    <source>
        <strain evidence="2 3">ATCC 35958</strain>
    </source>
</reference>
<feature type="compositionally biased region" description="Low complexity" evidence="1">
    <location>
        <begin position="459"/>
        <end position="475"/>
    </location>
</feature>
<feature type="region of interest" description="Disordered" evidence="1">
    <location>
        <begin position="458"/>
        <end position="493"/>
    </location>
</feature>
<gene>
    <name evidence="2" type="ORF">SAMN02982919_00179</name>
</gene>
<dbReference type="Proteomes" id="UP000199766">
    <property type="component" value="Unassembled WGS sequence"/>
</dbReference>
<organism evidence="2 3">
    <name type="scientific">Giesbergeria anulus</name>
    <dbReference type="NCBI Taxonomy" id="180197"/>
    <lineage>
        <taxon>Bacteria</taxon>
        <taxon>Pseudomonadati</taxon>
        <taxon>Pseudomonadota</taxon>
        <taxon>Betaproteobacteria</taxon>
        <taxon>Burkholderiales</taxon>
        <taxon>Comamonadaceae</taxon>
        <taxon>Giesbergeria</taxon>
    </lineage>
</organism>
<dbReference type="EMBL" id="FOGD01000001">
    <property type="protein sequence ID" value="SEQ19638.1"/>
    <property type="molecule type" value="Genomic_DNA"/>
</dbReference>
<evidence type="ECO:0000313" key="2">
    <source>
        <dbReference type="EMBL" id="SEQ19638.1"/>
    </source>
</evidence>
<dbReference type="AlphaFoldDB" id="A0A1H9E3X9"/>
<evidence type="ECO:0000313" key="3">
    <source>
        <dbReference type="Proteomes" id="UP000199766"/>
    </source>
</evidence>
<protein>
    <submittedName>
        <fullName evidence="2">Uncharacterized protein</fullName>
    </submittedName>
</protein>
<proteinExistence type="predicted"/>
<feature type="compositionally biased region" description="Polar residues" evidence="1">
    <location>
        <begin position="78"/>
        <end position="88"/>
    </location>
</feature>
<dbReference type="STRING" id="180197.SAMN02982919_00179"/>
<accession>A0A1H9E3X9</accession>
<evidence type="ECO:0000256" key="1">
    <source>
        <dbReference type="SAM" id="MobiDB-lite"/>
    </source>
</evidence>
<feature type="compositionally biased region" description="Polar residues" evidence="1">
    <location>
        <begin position="115"/>
        <end position="126"/>
    </location>
</feature>
<dbReference type="RefSeq" id="WP_091451315.1">
    <property type="nucleotide sequence ID" value="NZ_FOGD01000001.1"/>
</dbReference>